<organism evidence="4 5">
    <name type="scientific">Tanacetum coccineum</name>
    <dbReference type="NCBI Taxonomy" id="301880"/>
    <lineage>
        <taxon>Eukaryota</taxon>
        <taxon>Viridiplantae</taxon>
        <taxon>Streptophyta</taxon>
        <taxon>Embryophyta</taxon>
        <taxon>Tracheophyta</taxon>
        <taxon>Spermatophyta</taxon>
        <taxon>Magnoliopsida</taxon>
        <taxon>eudicotyledons</taxon>
        <taxon>Gunneridae</taxon>
        <taxon>Pentapetalae</taxon>
        <taxon>asterids</taxon>
        <taxon>campanulids</taxon>
        <taxon>Asterales</taxon>
        <taxon>Asteraceae</taxon>
        <taxon>Asteroideae</taxon>
        <taxon>Anthemideae</taxon>
        <taxon>Anthemidinae</taxon>
        <taxon>Tanacetum</taxon>
    </lineage>
</organism>
<protein>
    <submittedName>
        <fullName evidence="4">UBP1-associated protein 2C-like protein</fullName>
    </submittedName>
</protein>
<evidence type="ECO:0000256" key="2">
    <source>
        <dbReference type="PROSITE-ProRule" id="PRU00176"/>
    </source>
</evidence>
<feature type="domain" description="RRM" evidence="3">
    <location>
        <begin position="1"/>
        <end position="67"/>
    </location>
</feature>
<dbReference type="InterPro" id="IPR000504">
    <property type="entry name" value="RRM_dom"/>
</dbReference>
<name>A0ABQ5EQ91_9ASTR</name>
<dbReference type="InterPro" id="IPR035979">
    <property type="entry name" value="RBD_domain_sf"/>
</dbReference>
<reference evidence="4" key="1">
    <citation type="journal article" date="2022" name="Int. J. Mol. Sci.">
        <title>Draft Genome of Tanacetum Coccineum: Genomic Comparison of Closely Related Tanacetum-Family Plants.</title>
        <authorList>
            <person name="Yamashiro T."/>
            <person name="Shiraishi A."/>
            <person name="Nakayama K."/>
            <person name="Satake H."/>
        </authorList>
    </citation>
    <scope>NUCLEOTIDE SEQUENCE</scope>
</reference>
<gene>
    <name evidence="4" type="ORF">Tco_0988109</name>
</gene>
<dbReference type="Gene3D" id="3.30.70.330">
    <property type="match status" value="1"/>
</dbReference>
<dbReference type="PROSITE" id="PS50102">
    <property type="entry name" value="RRM"/>
    <property type="match status" value="1"/>
</dbReference>
<dbReference type="SMART" id="SM00360">
    <property type="entry name" value="RRM"/>
    <property type="match status" value="1"/>
</dbReference>
<dbReference type="Pfam" id="PF00076">
    <property type="entry name" value="RRM_1"/>
    <property type="match status" value="1"/>
</dbReference>
<sequence>MFIRGIGWETTSEKLRTIFSAYGELEEAIVITDKVTTKLKGYEFVTFKHIDGAMLVVKEPSKKINGRVKVAQLAAQNYVSELSSAILD</sequence>
<dbReference type="InterPro" id="IPR012677">
    <property type="entry name" value="Nucleotide-bd_a/b_plait_sf"/>
</dbReference>
<comment type="caution">
    <text evidence="4">The sequence shown here is derived from an EMBL/GenBank/DDBJ whole genome shotgun (WGS) entry which is preliminary data.</text>
</comment>
<evidence type="ECO:0000256" key="1">
    <source>
        <dbReference type="ARBA" id="ARBA00022884"/>
    </source>
</evidence>
<proteinExistence type="predicted"/>
<evidence type="ECO:0000313" key="4">
    <source>
        <dbReference type="EMBL" id="GJT53055.1"/>
    </source>
</evidence>
<keyword evidence="5" id="KW-1185">Reference proteome</keyword>
<dbReference type="SUPFAM" id="SSF54928">
    <property type="entry name" value="RNA-binding domain, RBD"/>
    <property type="match status" value="1"/>
</dbReference>
<accession>A0ABQ5EQ91</accession>
<evidence type="ECO:0000259" key="3">
    <source>
        <dbReference type="PROSITE" id="PS50102"/>
    </source>
</evidence>
<evidence type="ECO:0000313" key="5">
    <source>
        <dbReference type="Proteomes" id="UP001151760"/>
    </source>
</evidence>
<dbReference type="PANTHER" id="PTHR48024">
    <property type="entry name" value="GEO13361P1-RELATED"/>
    <property type="match status" value="1"/>
</dbReference>
<dbReference type="Proteomes" id="UP001151760">
    <property type="component" value="Unassembled WGS sequence"/>
</dbReference>
<keyword evidence="1 2" id="KW-0694">RNA-binding</keyword>
<reference evidence="4" key="2">
    <citation type="submission" date="2022-01" db="EMBL/GenBank/DDBJ databases">
        <authorList>
            <person name="Yamashiro T."/>
            <person name="Shiraishi A."/>
            <person name="Satake H."/>
            <person name="Nakayama K."/>
        </authorList>
    </citation>
    <scope>NUCLEOTIDE SEQUENCE</scope>
</reference>
<dbReference type="InterPro" id="IPR050886">
    <property type="entry name" value="RNA-binding_reg"/>
</dbReference>
<dbReference type="PANTHER" id="PTHR48024:SF25">
    <property type="entry name" value="UBP1-ASSOCIATED PROTEIN 2C"/>
    <property type="match status" value="1"/>
</dbReference>
<dbReference type="EMBL" id="BQNB010016553">
    <property type="protein sequence ID" value="GJT53055.1"/>
    <property type="molecule type" value="Genomic_DNA"/>
</dbReference>